<sequence>METSETKPNQIVIFLGWEWNLANATIRTKPKKRLLLLHDPYSVRRWKKTGIEITVKQTAKLIGKLNYLRLQFQEVSLFLNTMDHQKAQAARLRGCNTIMIMNKTAIPDINKRIVKLRANTPAQLMQIPSQMTMTTDAAPSGWSSTLEKEQEMIAMAHGTWNQRYVKLTRNNREIQSITQGLRSFAKILNNSQVQSLAIRSNNSTAVFDFRKWTASISLIKDIRQVHQTIEKLGIQIQIIHLPRVKNEIADALSGLSRAGDYKLKEKIFQKTCLQMKMNPIINLFSQHFNNLLPRFLSTIRGHGETTIDALNQT</sequence>
<dbReference type="EMBL" id="SNRW01004971">
    <property type="protein sequence ID" value="KAA6386068.1"/>
    <property type="molecule type" value="Genomic_DNA"/>
</dbReference>
<dbReference type="PANTHER" id="PTHR33050">
    <property type="entry name" value="REVERSE TRANSCRIPTASE DOMAIN-CONTAINING PROTEIN"/>
    <property type="match status" value="1"/>
</dbReference>
<name>A0A5J4VTX4_9EUKA</name>
<dbReference type="SUPFAM" id="SSF56672">
    <property type="entry name" value="DNA/RNA polymerases"/>
    <property type="match status" value="1"/>
</dbReference>
<dbReference type="InterPro" id="IPR052055">
    <property type="entry name" value="Hepadnavirus_pol/RT"/>
</dbReference>
<gene>
    <name evidence="1" type="ORF">EZS28_018405</name>
</gene>
<evidence type="ECO:0000313" key="1">
    <source>
        <dbReference type="EMBL" id="KAA6386068.1"/>
    </source>
</evidence>
<comment type="caution">
    <text evidence="1">The sequence shown here is derived from an EMBL/GenBank/DDBJ whole genome shotgun (WGS) entry which is preliminary data.</text>
</comment>
<dbReference type="InterPro" id="IPR043502">
    <property type="entry name" value="DNA/RNA_pol_sf"/>
</dbReference>
<proteinExistence type="predicted"/>
<dbReference type="PANTHER" id="PTHR33050:SF7">
    <property type="entry name" value="RIBONUCLEASE H"/>
    <property type="match status" value="1"/>
</dbReference>
<organism evidence="1 2">
    <name type="scientific">Streblomastix strix</name>
    <dbReference type="NCBI Taxonomy" id="222440"/>
    <lineage>
        <taxon>Eukaryota</taxon>
        <taxon>Metamonada</taxon>
        <taxon>Preaxostyla</taxon>
        <taxon>Oxymonadida</taxon>
        <taxon>Streblomastigidae</taxon>
        <taxon>Streblomastix</taxon>
    </lineage>
</organism>
<dbReference type="CDD" id="cd09275">
    <property type="entry name" value="RNase_HI_RT_DIRS1"/>
    <property type="match status" value="1"/>
</dbReference>
<dbReference type="Proteomes" id="UP000324800">
    <property type="component" value="Unassembled WGS sequence"/>
</dbReference>
<dbReference type="InterPro" id="IPR036397">
    <property type="entry name" value="RNaseH_sf"/>
</dbReference>
<dbReference type="AlphaFoldDB" id="A0A5J4VTX4"/>
<dbReference type="Gene3D" id="3.30.420.10">
    <property type="entry name" value="Ribonuclease H-like superfamily/Ribonuclease H"/>
    <property type="match status" value="1"/>
</dbReference>
<reference evidence="1 2" key="1">
    <citation type="submission" date="2019-03" db="EMBL/GenBank/DDBJ databases">
        <title>Single cell metagenomics reveals metabolic interactions within the superorganism composed of flagellate Streblomastix strix and complex community of Bacteroidetes bacteria on its surface.</title>
        <authorList>
            <person name="Treitli S.C."/>
            <person name="Kolisko M."/>
            <person name="Husnik F."/>
            <person name="Keeling P."/>
            <person name="Hampl V."/>
        </authorList>
    </citation>
    <scope>NUCLEOTIDE SEQUENCE [LARGE SCALE GENOMIC DNA]</scope>
    <source>
        <strain evidence="1">ST1C</strain>
    </source>
</reference>
<dbReference type="GO" id="GO:0003676">
    <property type="term" value="F:nucleic acid binding"/>
    <property type="evidence" value="ECO:0007669"/>
    <property type="project" value="InterPro"/>
</dbReference>
<evidence type="ECO:0000313" key="2">
    <source>
        <dbReference type="Proteomes" id="UP000324800"/>
    </source>
</evidence>
<accession>A0A5J4VTX4</accession>
<protein>
    <submittedName>
        <fullName evidence="1">Uncharacterized protein</fullName>
    </submittedName>
</protein>